<organism evidence="1 2">
    <name type="scientific">Thauera humireducens</name>
    <dbReference type="NCBI Taxonomy" id="1134435"/>
    <lineage>
        <taxon>Bacteria</taxon>
        <taxon>Pseudomonadati</taxon>
        <taxon>Pseudomonadota</taxon>
        <taxon>Betaproteobacteria</taxon>
        <taxon>Rhodocyclales</taxon>
        <taxon>Zoogloeaceae</taxon>
        <taxon>Thauera</taxon>
    </lineage>
</organism>
<protein>
    <submittedName>
        <fullName evidence="1">Uncharacterized protein</fullName>
    </submittedName>
</protein>
<sequence length="78" mass="8282">MVSATKQVLPFANRLAMTSAGRGKLATTGSPGLTIRTVLFADVRLPGVEVSGMGCATKWYLMKVMWPRLAAESALAAR</sequence>
<reference evidence="2" key="1">
    <citation type="submission" date="2016-03" db="EMBL/GenBank/DDBJ databases">
        <authorList>
            <person name="Ma C."/>
            <person name="Zhou S."/>
            <person name="Yang G."/>
        </authorList>
    </citation>
    <scope>NUCLEOTIDE SEQUENCE [LARGE SCALE GENOMIC DNA]</scope>
    <source>
        <strain evidence="2">SgZ-1</strain>
    </source>
</reference>
<dbReference type="KEGG" id="thu:AC731_011205"/>
<name>A0A127K669_9RHOO</name>
<proteinExistence type="predicted"/>
<keyword evidence="2" id="KW-1185">Reference proteome</keyword>
<gene>
    <name evidence="1" type="ORF">AC731_011205</name>
</gene>
<evidence type="ECO:0000313" key="2">
    <source>
        <dbReference type="Proteomes" id="UP000036902"/>
    </source>
</evidence>
<dbReference type="AlphaFoldDB" id="A0A127K669"/>
<dbReference type="EMBL" id="CP014646">
    <property type="protein sequence ID" value="AMO37457.1"/>
    <property type="molecule type" value="Genomic_DNA"/>
</dbReference>
<evidence type="ECO:0000313" key="1">
    <source>
        <dbReference type="EMBL" id="AMO37457.1"/>
    </source>
</evidence>
<dbReference type="Proteomes" id="UP000036902">
    <property type="component" value="Chromosome"/>
</dbReference>
<accession>A0A127K669</accession>